<evidence type="ECO:0000313" key="3">
    <source>
        <dbReference type="Proteomes" id="UP000053398"/>
    </source>
</evidence>
<keyword evidence="2" id="KW-0808">Transferase</keyword>
<keyword evidence="2" id="KW-0723">Serine/threonine-protein kinase</keyword>
<dbReference type="GO" id="GO:0004674">
    <property type="term" value="F:protein serine/threonine kinase activity"/>
    <property type="evidence" value="ECO:0007669"/>
    <property type="project" value="UniProtKB-KW"/>
</dbReference>
<feature type="chain" id="PRO_5038915528" evidence="1">
    <location>
        <begin position="27"/>
        <end position="417"/>
    </location>
</feature>
<organism evidence="2 3">
    <name type="scientific">Streptomyces corchorusii</name>
    <name type="common">Streptomyces chibaensis</name>
    <dbReference type="NCBI Taxonomy" id="1903"/>
    <lineage>
        <taxon>Bacteria</taxon>
        <taxon>Bacillati</taxon>
        <taxon>Actinomycetota</taxon>
        <taxon>Actinomycetes</taxon>
        <taxon>Kitasatosporales</taxon>
        <taxon>Streptomycetaceae</taxon>
        <taxon>Streptomyces</taxon>
    </lineage>
</organism>
<dbReference type="InterPro" id="IPR011045">
    <property type="entry name" value="N2O_reductase_N"/>
</dbReference>
<dbReference type="SUPFAM" id="SSF50974">
    <property type="entry name" value="Nitrous oxide reductase, N-terminal domain"/>
    <property type="match status" value="1"/>
</dbReference>
<dbReference type="EMBL" id="LMWP01000008">
    <property type="protein sequence ID" value="KUN30856.1"/>
    <property type="molecule type" value="Genomic_DNA"/>
</dbReference>
<dbReference type="Proteomes" id="UP000053398">
    <property type="component" value="Unassembled WGS sequence"/>
</dbReference>
<dbReference type="InterPro" id="IPR051200">
    <property type="entry name" value="Host-pathogen_enzymatic-act"/>
</dbReference>
<name>A0A101QJ79_STRCK</name>
<comment type="caution">
    <text evidence="2">The sequence shown here is derived from an EMBL/GenBank/DDBJ whole genome shotgun (WGS) entry which is preliminary data.</text>
</comment>
<dbReference type="PANTHER" id="PTHR47197:SF3">
    <property type="entry name" value="DIHYDRO-HEME D1 DEHYDROGENASE"/>
    <property type="match status" value="1"/>
</dbReference>
<feature type="signal peptide" evidence="1">
    <location>
        <begin position="1"/>
        <end position="26"/>
    </location>
</feature>
<sequence length="417" mass="45031">MAASRTRHLCSVAAALVLTVAAPATAASAHSAAPTGLREVLFVGNNWDGTADVIRSSGDFAKIGRINVIPDKDARMAEINADPIKWIYFQAIRNSVGEGHDQFADDMYSTPDGRSVVVSRPSFADVVSLDLATGKVNWRFPVAGYRADHMAVSPDGTRVAVSASTANTVHVLDIGTGKQLGSFATGDKPHENIFTKDGKYIWNMSIGDVNTDLDTPGWDWTKGDRHITVVDATTYKQVKVIDMRQRLDAFGLKDFSDAVRPAVFSADESKLYFQVSFFNGFLEYDVATDKITRMKTLPKNPATSEDRTTWVNDSRHHGISMNPEGTKLCVAGTMDDYATVVDRASLQEGPLVTASKPYWATVSGDGKDCIVSESGADQVTAIDFATGRKVTSVPVGDHPQRVRLGHVQADWTGPSGG</sequence>
<gene>
    <name evidence="2" type="ORF">AQJ11_09050</name>
</gene>
<evidence type="ECO:0000313" key="2">
    <source>
        <dbReference type="EMBL" id="KUN30856.1"/>
    </source>
</evidence>
<dbReference type="InterPro" id="IPR015943">
    <property type="entry name" value="WD40/YVTN_repeat-like_dom_sf"/>
</dbReference>
<reference evidence="2 3" key="1">
    <citation type="submission" date="2015-10" db="EMBL/GenBank/DDBJ databases">
        <title>Draft genome sequence of Streptomyces corchorusii DSM 40340, type strain for the species Streptomyces corchorusii.</title>
        <authorList>
            <person name="Ruckert C."/>
            <person name="Winkler A."/>
            <person name="Kalinowski J."/>
            <person name="Kampfer P."/>
            <person name="Glaeser S."/>
        </authorList>
    </citation>
    <scope>NUCLEOTIDE SEQUENCE [LARGE SCALE GENOMIC DNA]</scope>
    <source>
        <strain evidence="2 3">DSM 40340</strain>
    </source>
</reference>
<dbReference type="PANTHER" id="PTHR47197">
    <property type="entry name" value="PROTEIN NIRF"/>
    <property type="match status" value="1"/>
</dbReference>
<dbReference type="AlphaFoldDB" id="A0A101QJ79"/>
<proteinExistence type="predicted"/>
<keyword evidence="1" id="KW-0732">Signal</keyword>
<protein>
    <submittedName>
        <fullName evidence="2">Serine/threonine protein kinase</fullName>
    </submittedName>
</protein>
<dbReference type="RefSeq" id="WP_059262514.1">
    <property type="nucleotide sequence ID" value="NZ_KQ948353.1"/>
</dbReference>
<keyword evidence="2" id="KW-0418">Kinase</keyword>
<accession>A0A101QJ79</accession>
<dbReference type="Gene3D" id="2.130.10.10">
    <property type="entry name" value="YVTN repeat-like/Quinoprotein amine dehydrogenase"/>
    <property type="match status" value="2"/>
</dbReference>
<evidence type="ECO:0000256" key="1">
    <source>
        <dbReference type="SAM" id="SignalP"/>
    </source>
</evidence>
<keyword evidence="3" id="KW-1185">Reference proteome</keyword>